<organism evidence="1 2">
    <name type="scientific">Psychroflexus halocasei</name>
    <dbReference type="NCBI Taxonomy" id="908615"/>
    <lineage>
        <taxon>Bacteria</taxon>
        <taxon>Pseudomonadati</taxon>
        <taxon>Bacteroidota</taxon>
        <taxon>Flavobacteriia</taxon>
        <taxon>Flavobacteriales</taxon>
        <taxon>Flavobacteriaceae</taxon>
        <taxon>Psychroflexus</taxon>
    </lineage>
</organism>
<keyword evidence="2" id="KW-1185">Reference proteome</keyword>
<dbReference type="PANTHER" id="PTHR43682">
    <property type="entry name" value="LACTATE UTILIZATION PROTEIN C"/>
    <property type="match status" value="1"/>
</dbReference>
<evidence type="ECO:0000313" key="1">
    <source>
        <dbReference type="EMBL" id="SEA78623.1"/>
    </source>
</evidence>
<name>A0A1H4E0P7_9FLAO</name>
<dbReference type="EMBL" id="FNQF01000022">
    <property type="protein sequence ID" value="SEA78623.1"/>
    <property type="molecule type" value="Genomic_DNA"/>
</dbReference>
<reference evidence="1 2" key="1">
    <citation type="submission" date="2016-10" db="EMBL/GenBank/DDBJ databases">
        <authorList>
            <person name="de Groot N.N."/>
        </authorList>
    </citation>
    <scope>NUCLEOTIDE SEQUENCE [LARGE SCALE GENOMIC DNA]</scope>
    <source>
        <strain evidence="1 2">DSM 23581</strain>
    </source>
</reference>
<dbReference type="InterPro" id="IPR024185">
    <property type="entry name" value="FTHF_cligase-like_sf"/>
</dbReference>
<evidence type="ECO:0000313" key="2">
    <source>
        <dbReference type="Proteomes" id="UP000198820"/>
    </source>
</evidence>
<dbReference type="Gene3D" id="3.40.50.10420">
    <property type="entry name" value="NagB/RpiA/CoA transferase-like"/>
    <property type="match status" value="1"/>
</dbReference>
<accession>A0A1H4E0P7</accession>
<dbReference type="InterPro" id="IPR037171">
    <property type="entry name" value="NagB/RpiA_transferase-like"/>
</dbReference>
<sequence>MSSKEDFLQSIRAGLAKRTPTAYPYIPTFEQAGIDLKAVFEKNLKLAAVDFYDVSSVEEAQKIMQERLPDVKVVCSATDEWEGNKDIDAVEQPRDLDDVGLGVFRAELGVAEMGMIWVTEKSLKVNALGYLSQHLAVLLDPAEITENMHTAYQRPGLLDANYGCFVMGSSATADIGAVLVRGAQGAKSLTLFFLKTKDDETGK</sequence>
<dbReference type="SUPFAM" id="SSF100950">
    <property type="entry name" value="NagB/RpiA/CoA transferase-like"/>
    <property type="match status" value="1"/>
</dbReference>
<dbReference type="PANTHER" id="PTHR43682:SF1">
    <property type="entry name" value="LACTATE UTILIZATION PROTEIN C"/>
    <property type="match status" value="1"/>
</dbReference>
<dbReference type="Proteomes" id="UP000198820">
    <property type="component" value="Unassembled WGS sequence"/>
</dbReference>
<proteinExistence type="predicted"/>
<dbReference type="RefSeq" id="WP_093246049.1">
    <property type="nucleotide sequence ID" value="NZ_FNQF01000022.1"/>
</dbReference>
<dbReference type="STRING" id="908615.SAMN05421540_1224"/>
<dbReference type="AlphaFoldDB" id="A0A1H4E0P7"/>
<gene>
    <name evidence="1" type="ORF">SAMN05421540_1224</name>
</gene>
<protein>
    <submittedName>
        <fullName evidence="1">L-lactate dehydrogenase complex protein LldG</fullName>
    </submittedName>
</protein>